<dbReference type="Proteomes" id="UP001519667">
    <property type="component" value="Unassembled WGS sequence"/>
</dbReference>
<dbReference type="PROSITE" id="PS51257">
    <property type="entry name" value="PROKAR_LIPOPROTEIN"/>
    <property type="match status" value="1"/>
</dbReference>
<evidence type="ECO:0000313" key="1">
    <source>
        <dbReference type="EMBL" id="MBT8767162.1"/>
    </source>
</evidence>
<evidence type="ECO:0008006" key="3">
    <source>
        <dbReference type="Google" id="ProtNLM"/>
    </source>
</evidence>
<dbReference type="RefSeq" id="WP_100244210.1">
    <property type="nucleotide sequence ID" value="NZ_JAGTIS010000006.1"/>
</dbReference>
<evidence type="ECO:0000313" key="2">
    <source>
        <dbReference type="Proteomes" id="UP001519667"/>
    </source>
</evidence>
<proteinExistence type="predicted"/>
<sequence>MSVLKRDNNDKSRLLNYLLILMLLACARGEALGAPDRQALQEMRTMATMATANVLLYYNLNGMPYETENLEAFTQNLKRLRELSEQADDASLSEQVRRLDDAVAHLKNLPQSVADLRSVWPAYARWLPGLIEAHVHLEKSLSERYGAAPEVAQAQSGLHVLSHDIGRMLLSYQMASFPNFGGDIWILDEQALTALDTDIERRFAELAERDGGIAEALKAPLRDYRFVRRRLLEPAGNWAPNAVALYLAKTLRTLDGEGRRLGSSSPG</sequence>
<accession>A0ABS5XLK3</accession>
<comment type="caution">
    <text evidence="1">The sequence shown here is derived from an EMBL/GenBank/DDBJ whole genome shotgun (WGS) entry which is preliminary data.</text>
</comment>
<dbReference type="EMBL" id="JAGTIS010000006">
    <property type="protein sequence ID" value="MBT8767162.1"/>
    <property type="molecule type" value="Genomic_DNA"/>
</dbReference>
<protein>
    <recommendedName>
        <fullName evidence="3">Gliding motility-associated protein GldM N-terminal domain-containing protein</fullName>
    </recommendedName>
</protein>
<gene>
    <name evidence="1" type="ORF">J7302_13695</name>
</gene>
<name>A0ABS5XLK3_9GAMM</name>
<organism evidence="1 2">
    <name type="scientific">Metapseudomonas boanensis</name>
    <dbReference type="NCBI Taxonomy" id="2822138"/>
    <lineage>
        <taxon>Bacteria</taxon>
        <taxon>Pseudomonadati</taxon>
        <taxon>Pseudomonadota</taxon>
        <taxon>Gammaproteobacteria</taxon>
        <taxon>Pseudomonadales</taxon>
        <taxon>Pseudomonadaceae</taxon>
        <taxon>Metapseudomonas</taxon>
    </lineage>
</organism>
<keyword evidence="2" id="KW-1185">Reference proteome</keyword>
<reference evidence="1 2" key="1">
    <citation type="submission" date="2021-04" db="EMBL/GenBank/DDBJ databases">
        <title>Pseudomonas boanensis sp. nov., a bacterium isolated from river water used for household purposes in Boane District, Mozambique.</title>
        <authorList>
            <person name="Nicklasson M."/>
            <person name="Martin-Rodriguez A.J."/>
            <person name="Thorell K."/>
            <person name="Neves L."/>
            <person name="Mussagy A."/>
            <person name="Rydberg H.A."/>
            <person name="Hernroth B."/>
            <person name="Svensson-Stadler L."/>
            <person name="Sjoling A."/>
        </authorList>
    </citation>
    <scope>NUCLEOTIDE SEQUENCE [LARGE SCALE GENOMIC DNA]</scope>
    <source>
        <strain evidence="1 2">DB1</strain>
    </source>
</reference>